<keyword evidence="9" id="KW-1185">Reference proteome</keyword>
<comment type="caution">
    <text evidence="8">The sequence shown here is derived from an EMBL/GenBank/DDBJ whole genome shotgun (WGS) entry which is preliminary data.</text>
</comment>
<dbReference type="GO" id="GO:0005975">
    <property type="term" value="P:carbohydrate metabolic process"/>
    <property type="evidence" value="ECO:0007669"/>
    <property type="project" value="InterPro"/>
</dbReference>
<dbReference type="InterPro" id="IPR006549">
    <property type="entry name" value="HAD-SF_hydro_IIIA"/>
</dbReference>
<organism evidence="8 9">
    <name type="scientific">Yimella lutea</name>
    <dbReference type="NCBI Taxonomy" id="587872"/>
    <lineage>
        <taxon>Bacteria</taxon>
        <taxon>Bacillati</taxon>
        <taxon>Actinomycetota</taxon>
        <taxon>Actinomycetes</taxon>
        <taxon>Micrococcales</taxon>
        <taxon>Dermacoccaceae</taxon>
        <taxon>Yimella</taxon>
    </lineage>
</organism>
<dbReference type="RefSeq" id="WP_170221897.1">
    <property type="nucleotide sequence ID" value="NZ_BAABCI010000006.1"/>
</dbReference>
<evidence type="ECO:0000313" key="8">
    <source>
        <dbReference type="EMBL" id="TQJ14940.1"/>
    </source>
</evidence>
<dbReference type="GO" id="GO:0016791">
    <property type="term" value="F:phosphatase activity"/>
    <property type="evidence" value="ECO:0007669"/>
    <property type="project" value="InterPro"/>
</dbReference>
<keyword evidence="6" id="KW-0119">Carbohydrate metabolism</keyword>
<dbReference type="InterPro" id="IPR036412">
    <property type="entry name" value="HAD-like_sf"/>
</dbReference>
<evidence type="ECO:0000313" key="9">
    <source>
        <dbReference type="Proteomes" id="UP000320806"/>
    </source>
</evidence>
<sequence>MHLSDAELLGAGTAGIPQPSARGRWDLVLLDRDGTLNVHRPGYIERPEDLQVLPGAAAAVRSLNDHGIPVAIVTNQQGVGKGLMDAAALVAVHRALIEGLQPGRIDAFAVCPHLAGTCACRKPADGLFRHILDRAPWADPRRCVMVGDSDSDLQPALGLGMAVVKVDGRERLLDKNSMTRLLKV</sequence>
<comment type="similarity">
    <text evidence="2">Belongs to the GmhB family.</text>
</comment>
<dbReference type="EMBL" id="VFMO01000001">
    <property type="protein sequence ID" value="TQJ14940.1"/>
    <property type="molecule type" value="Genomic_DNA"/>
</dbReference>
<evidence type="ECO:0000256" key="5">
    <source>
        <dbReference type="ARBA" id="ARBA00022801"/>
    </source>
</evidence>
<dbReference type="InterPro" id="IPR006543">
    <property type="entry name" value="Histidinol-phos"/>
</dbReference>
<name>A0A542EHX3_9MICO</name>
<comment type="subcellular location">
    <subcellularLocation>
        <location evidence="1">Cytoplasm</location>
    </subcellularLocation>
</comment>
<evidence type="ECO:0000256" key="2">
    <source>
        <dbReference type="ARBA" id="ARBA00005628"/>
    </source>
</evidence>
<accession>A0A542EHX3</accession>
<dbReference type="PANTHER" id="PTHR42891">
    <property type="entry name" value="D-GLYCERO-BETA-D-MANNO-HEPTOSE-1,7-BISPHOSPHATE 7-PHOSPHATASE"/>
    <property type="match status" value="1"/>
</dbReference>
<dbReference type="InterPro" id="IPR023214">
    <property type="entry name" value="HAD_sf"/>
</dbReference>
<evidence type="ECO:0000256" key="1">
    <source>
        <dbReference type="ARBA" id="ARBA00004496"/>
    </source>
</evidence>
<reference evidence="8 9" key="1">
    <citation type="submission" date="2019-06" db="EMBL/GenBank/DDBJ databases">
        <title>Sequencing the genomes of 1000 actinobacteria strains.</title>
        <authorList>
            <person name="Klenk H.-P."/>
        </authorList>
    </citation>
    <scope>NUCLEOTIDE SEQUENCE [LARGE SCALE GENOMIC DNA]</scope>
    <source>
        <strain evidence="8 9">DSM 19828</strain>
    </source>
</reference>
<protein>
    <recommendedName>
        <fullName evidence="7">D,D-heptose 1,7-bisphosphate phosphatase</fullName>
    </recommendedName>
</protein>
<dbReference type="PANTHER" id="PTHR42891:SF1">
    <property type="entry name" value="D-GLYCERO-BETA-D-MANNO-HEPTOSE-1,7-BISPHOSPHATE 7-PHOSPHATASE"/>
    <property type="match status" value="1"/>
</dbReference>
<dbReference type="GO" id="GO:0046872">
    <property type="term" value="F:metal ion binding"/>
    <property type="evidence" value="ECO:0007669"/>
    <property type="project" value="UniProtKB-KW"/>
</dbReference>
<dbReference type="GO" id="GO:0005737">
    <property type="term" value="C:cytoplasm"/>
    <property type="evidence" value="ECO:0007669"/>
    <property type="project" value="UniProtKB-SubCell"/>
</dbReference>
<dbReference type="Proteomes" id="UP000320806">
    <property type="component" value="Unassembled WGS sequence"/>
</dbReference>
<evidence type="ECO:0000256" key="4">
    <source>
        <dbReference type="ARBA" id="ARBA00022723"/>
    </source>
</evidence>
<dbReference type="Gene3D" id="3.40.50.1000">
    <property type="entry name" value="HAD superfamily/HAD-like"/>
    <property type="match status" value="1"/>
</dbReference>
<keyword evidence="5" id="KW-0378">Hydrolase</keyword>
<gene>
    <name evidence="8" type="ORF">FB459_2456</name>
</gene>
<dbReference type="SUPFAM" id="SSF56784">
    <property type="entry name" value="HAD-like"/>
    <property type="match status" value="1"/>
</dbReference>
<dbReference type="Pfam" id="PF00702">
    <property type="entry name" value="Hydrolase"/>
    <property type="match status" value="1"/>
</dbReference>
<keyword evidence="3" id="KW-0963">Cytoplasm</keyword>
<dbReference type="AlphaFoldDB" id="A0A542EHX3"/>
<keyword evidence="4" id="KW-0479">Metal-binding</keyword>
<evidence type="ECO:0000256" key="6">
    <source>
        <dbReference type="ARBA" id="ARBA00023277"/>
    </source>
</evidence>
<dbReference type="NCBIfam" id="TIGR01662">
    <property type="entry name" value="HAD-SF-IIIA"/>
    <property type="match status" value="1"/>
</dbReference>
<proteinExistence type="inferred from homology"/>
<dbReference type="InterPro" id="IPR004446">
    <property type="entry name" value="Heptose_bisP_phosphatase"/>
</dbReference>
<evidence type="ECO:0000256" key="7">
    <source>
        <dbReference type="ARBA" id="ARBA00031828"/>
    </source>
</evidence>
<dbReference type="NCBIfam" id="TIGR01656">
    <property type="entry name" value="Histidinol-ppas"/>
    <property type="match status" value="1"/>
</dbReference>
<evidence type="ECO:0000256" key="3">
    <source>
        <dbReference type="ARBA" id="ARBA00022490"/>
    </source>
</evidence>